<feature type="compositionally biased region" description="Low complexity" evidence="3">
    <location>
        <begin position="142"/>
        <end position="203"/>
    </location>
</feature>
<feature type="compositionally biased region" description="Polar residues" evidence="3">
    <location>
        <begin position="348"/>
        <end position="365"/>
    </location>
</feature>
<feature type="domain" description="SH3" evidence="5">
    <location>
        <begin position="417"/>
        <end position="478"/>
    </location>
</feature>
<organism evidence="6 7">
    <name type="scientific">Ophiocordyceps unilateralis</name>
    <name type="common">Zombie-ant fungus</name>
    <name type="synonym">Torrubia unilateralis</name>
    <dbReference type="NCBI Taxonomy" id="268505"/>
    <lineage>
        <taxon>Eukaryota</taxon>
        <taxon>Fungi</taxon>
        <taxon>Dikarya</taxon>
        <taxon>Ascomycota</taxon>
        <taxon>Pezizomycotina</taxon>
        <taxon>Sordariomycetes</taxon>
        <taxon>Hypocreomycetidae</taxon>
        <taxon>Hypocreales</taxon>
        <taxon>Ophiocordycipitaceae</taxon>
        <taxon>Ophiocordyceps</taxon>
    </lineage>
</organism>
<keyword evidence="1 2" id="KW-0728">SH3 domain</keyword>
<reference evidence="6 7" key="2">
    <citation type="journal article" date="2017" name="Sci. Rep.">
        <title>Ant-infecting Ophiocordyceps genomes reveal a high diversity of potential behavioral manipulation genes and a possible major role for enterotoxins.</title>
        <authorList>
            <person name="de Bekker C."/>
            <person name="Ohm R.A."/>
            <person name="Evans H.C."/>
            <person name="Brachmann A."/>
            <person name="Hughes D.P."/>
        </authorList>
    </citation>
    <scope>NUCLEOTIDE SEQUENCE [LARGE SCALE GENOMIC DNA]</scope>
    <source>
        <strain evidence="6 7">SC16a</strain>
    </source>
</reference>
<dbReference type="InterPro" id="IPR001452">
    <property type="entry name" value="SH3_domain"/>
</dbReference>
<dbReference type="SUPFAM" id="SSF50044">
    <property type="entry name" value="SH3-domain"/>
    <property type="match status" value="1"/>
</dbReference>
<sequence length="593" mass="61721">MAHKHHHRSLHDRRDVYSDLSRFVDMEFINNDRSKPPPPPPPPPSPPGNDESDGQRAAKDADMRTVVETIYKTLDPTFSGPIAGYVTLSEDTHPPPSPAPGPASSDRKLARIESKSLDTTAPSLPTSESPSVAQITSSFFESAAVSSPTTEVAASASSTTSADESSSSSFLSSSSSSSSFSSISSSTSSSISSPTSSARAAADLSRGGKGGHDSGNGGGGGSGPGVKVGIALGVMGGIVALGLMAFFLLKRRRKQAEKGYKLQDEKPRKGFGAISNPFESSSARDNPGAPRISLRPVTQFLPNWNGLEKRTSKGPMTAKAAAEPNQGDPWDRTMVNPFDNVPSTIAEEQSVRSFSTSTGSINGSNPFAGGRTVGPPSTRSPPPGSMALSTSPTGTDYSLSSVSSEAAAAGAAAGLPPVSAVHRVQLDFKPTLDDEMELRIGELIRLLHEYDDGWCLVSRLDRSQQGVVPRTCLSTRPVKPRQPQGAPRPGPPVNPTGPGRGPNQVGGPGPGPGPTRPGPPGGGFGRPPSPPRPPTTQSFRSGPVGGNNGHQGQQPMNRPGWPGSMKPRYRVSPPGPPPQYRPMGPISRKPMPG</sequence>
<dbReference type="STRING" id="268505.A0A2A9P2W1"/>
<dbReference type="CDD" id="cd11854">
    <property type="entry name" value="SH3_Fus1p"/>
    <property type="match status" value="1"/>
</dbReference>
<feature type="compositionally biased region" description="Polar residues" evidence="3">
    <location>
        <begin position="117"/>
        <end position="140"/>
    </location>
</feature>
<feature type="compositionally biased region" description="Pro residues" evidence="3">
    <location>
        <begin position="486"/>
        <end position="495"/>
    </location>
</feature>
<keyword evidence="4" id="KW-1133">Transmembrane helix</keyword>
<evidence type="ECO:0000313" key="7">
    <source>
        <dbReference type="Proteomes" id="UP000037136"/>
    </source>
</evidence>
<evidence type="ECO:0000256" key="3">
    <source>
        <dbReference type="SAM" id="MobiDB-lite"/>
    </source>
</evidence>
<keyword evidence="4" id="KW-0472">Membrane</keyword>
<comment type="caution">
    <text evidence="6">The sequence shown here is derived from an EMBL/GenBank/DDBJ whole genome shotgun (WGS) entry which is preliminary data.</text>
</comment>
<dbReference type="PROSITE" id="PS50002">
    <property type="entry name" value="SH3"/>
    <property type="match status" value="1"/>
</dbReference>
<keyword evidence="4" id="KW-0812">Transmembrane</keyword>
<evidence type="ECO:0000313" key="6">
    <source>
        <dbReference type="EMBL" id="PFH55321.1"/>
    </source>
</evidence>
<gene>
    <name evidence="6" type="ORF">XA68_10121</name>
</gene>
<feature type="region of interest" description="Disordered" evidence="3">
    <location>
        <begin position="348"/>
        <end position="399"/>
    </location>
</feature>
<feature type="region of interest" description="Disordered" evidence="3">
    <location>
        <begin position="76"/>
        <end position="227"/>
    </location>
</feature>
<dbReference type="OrthoDB" id="5340910at2759"/>
<evidence type="ECO:0000256" key="4">
    <source>
        <dbReference type="SAM" id="Phobius"/>
    </source>
</evidence>
<keyword evidence="7" id="KW-1185">Reference proteome</keyword>
<feature type="region of interest" description="Disordered" evidence="3">
    <location>
        <begin position="304"/>
        <end position="333"/>
    </location>
</feature>
<feature type="compositionally biased region" description="Polar residues" evidence="3">
    <location>
        <begin position="387"/>
        <end position="397"/>
    </location>
</feature>
<feature type="compositionally biased region" description="Pro residues" evidence="3">
    <location>
        <begin position="36"/>
        <end position="47"/>
    </location>
</feature>
<dbReference type="Gene3D" id="2.30.30.40">
    <property type="entry name" value="SH3 Domains"/>
    <property type="match status" value="1"/>
</dbReference>
<feature type="compositionally biased region" description="Basic and acidic residues" evidence="3">
    <location>
        <begin position="105"/>
        <end position="116"/>
    </location>
</feature>
<dbReference type="Pfam" id="PF14604">
    <property type="entry name" value="SH3_9"/>
    <property type="match status" value="1"/>
</dbReference>
<feature type="region of interest" description="Disordered" evidence="3">
    <location>
        <begin position="463"/>
        <end position="593"/>
    </location>
</feature>
<accession>A0A2A9P2W1</accession>
<dbReference type="EMBL" id="LAZP02000999">
    <property type="protein sequence ID" value="PFH55321.1"/>
    <property type="molecule type" value="Genomic_DNA"/>
</dbReference>
<proteinExistence type="predicted"/>
<protein>
    <recommendedName>
        <fullName evidence="5">SH3 domain-containing protein</fullName>
    </recommendedName>
</protein>
<dbReference type="SMART" id="SM00326">
    <property type="entry name" value="SH3"/>
    <property type="match status" value="1"/>
</dbReference>
<dbReference type="InterPro" id="IPR035521">
    <property type="entry name" value="Fus1_SH3"/>
</dbReference>
<dbReference type="InterPro" id="IPR036028">
    <property type="entry name" value="SH3-like_dom_sf"/>
</dbReference>
<feature type="region of interest" description="Disordered" evidence="3">
    <location>
        <begin position="267"/>
        <end position="291"/>
    </location>
</feature>
<evidence type="ECO:0000256" key="1">
    <source>
        <dbReference type="ARBA" id="ARBA00022443"/>
    </source>
</evidence>
<reference evidence="6 7" key="1">
    <citation type="journal article" date="2015" name="BMC Genomics">
        <title>Gene expression during zombie ant biting behavior reflects the complexity underlying fungal parasitic behavioral manipulation.</title>
        <authorList>
            <person name="de Bekker C."/>
            <person name="Ohm R.A."/>
            <person name="Loreto R.G."/>
            <person name="Sebastian A."/>
            <person name="Albert I."/>
            <person name="Merrow M."/>
            <person name="Brachmann A."/>
            <person name="Hughes D.P."/>
        </authorList>
    </citation>
    <scope>NUCLEOTIDE SEQUENCE [LARGE SCALE GENOMIC DNA]</scope>
    <source>
        <strain evidence="6 7">SC16a</strain>
    </source>
</reference>
<feature type="compositionally biased region" description="Gly residues" evidence="3">
    <location>
        <begin position="213"/>
        <end position="226"/>
    </location>
</feature>
<name>A0A2A9P2W1_OPHUN</name>
<dbReference type="AlphaFoldDB" id="A0A2A9P2W1"/>
<evidence type="ECO:0000256" key="2">
    <source>
        <dbReference type="PROSITE-ProRule" id="PRU00192"/>
    </source>
</evidence>
<feature type="region of interest" description="Disordered" evidence="3">
    <location>
        <begin position="27"/>
        <end position="62"/>
    </location>
</feature>
<evidence type="ECO:0000259" key="5">
    <source>
        <dbReference type="PROSITE" id="PS50002"/>
    </source>
</evidence>
<feature type="compositionally biased region" description="Basic and acidic residues" evidence="3">
    <location>
        <begin position="53"/>
        <end position="62"/>
    </location>
</feature>
<feature type="compositionally biased region" description="Gly residues" evidence="3">
    <location>
        <begin position="498"/>
        <end position="508"/>
    </location>
</feature>
<feature type="compositionally biased region" description="Pro residues" evidence="3">
    <location>
        <begin position="509"/>
        <end position="520"/>
    </location>
</feature>
<feature type="transmembrane region" description="Helical" evidence="4">
    <location>
        <begin position="228"/>
        <end position="249"/>
    </location>
</feature>
<dbReference type="Proteomes" id="UP000037136">
    <property type="component" value="Unassembled WGS sequence"/>
</dbReference>